<dbReference type="Proteomes" id="UP000831537">
    <property type="component" value="Chromosome"/>
</dbReference>
<evidence type="ECO:0000313" key="2">
    <source>
        <dbReference type="EMBL" id="UOQ84515.1"/>
    </source>
</evidence>
<feature type="compositionally biased region" description="Basic and acidic residues" evidence="1">
    <location>
        <begin position="1"/>
        <end position="19"/>
    </location>
</feature>
<evidence type="ECO:0000313" key="3">
    <source>
        <dbReference type="Proteomes" id="UP000831537"/>
    </source>
</evidence>
<dbReference type="EMBL" id="CP095071">
    <property type="protein sequence ID" value="UOQ84515.1"/>
    <property type="molecule type" value="Genomic_DNA"/>
</dbReference>
<accession>A0ABY4GKM9</accession>
<gene>
    <name evidence="2" type="ORF">MUN87_17790</name>
</gene>
<evidence type="ECO:0000256" key="1">
    <source>
        <dbReference type="SAM" id="MobiDB-lite"/>
    </source>
</evidence>
<dbReference type="RefSeq" id="WP_244742351.1">
    <property type="nucleotide sequence ID" value="NZ_CP095071.1"/>
</dbReference>
<name>A0ABY4GKM9_9BACI</name>
<proteinExistence type="predicted"/>
<protein>
    <submittedName>
        <fullName evidence="2">Uncharacterized protein</fullName>
    </submittedName>
</protein>
<keyword evidence="3" id="KW-1185">Reference proteome</keyword>
<reference evidence="2 3" key="1">
    <citation type="submission" date="2022-04" db="EMBL/GenBank/DDBJ databases">
        <title>Gracilibacillus sp. isolated from saltern.</title>
        <authorList>
            <person name="Won M."/>
            <person name="Lee C.-M."/>
            <person name="Woen H.-Y."/>
            <person name="Kwon S.-W."/>
        </authorList>
    </citation>
    <scope>NUCLEOTIDE SEQUENCE [LARGE SCALE GENOMIC DNA]</scope>
    <source>
        <strain evidence="2 3">SSPM10-3</strain>
    </source>
</reference>
<sequence>MIAAMQKHDLVKNEKKDPKVGSNQQRFVSFSEKVTKSREQSAEICII</sequence>
<feature type="region of interest" description="Disordered" evidence="1">
    <location>
        <begin position="1"/>
        <end position="24"/>
    </location>
</feature>
<organism evidence="2 3">
    <name type="scientific">Gracilibacillus salinarum</name>
    <dbReference type="NCBI Taxonomy" id="2932255"/>
    <lineage>
        <taxon>Bacteria</taxon>
        <taxon>Bacillati</taxon>
        <taxon>Bacillota</taxon>
        <taxon>Bacilli</taxon>
        <taxon>Bacillales</taxon>
        <taxon>Bacillaceae</taxon>
        <taxon>Gracilibacillus</taxon>
    </lineage>
</organism>